<keyword evidence="2" id="KW-0479">Metal-binding</keyword>
<dbReference type="Proteomes" id="UP000095468">
    <property type="component" value="Unassembled WGS sequence"/>
</dbReference>
<dbReference type="Pfam" id="PF13186">
    <property type="entry name" value="SPASM"/>
    <property type="match status" value="1"/>
</dbReference>
<dbReference type="PANTHER" id="PTHR11228">
    <property type="entry name" value="RADICAL SAM DOMAIN PROTEIN"/>
    <property type="match status" value="1"/>
</dbReference>
<dbReference type="SFLD" id="SFLDS00029">
    <property type="entry name" value="Radical_SAM"/>
    <property type="match status" value="1"/>
</dbReference>
<dbReference type="Gene3D" id="3.20.20.70">
    <property type="entry name" value="Aldolase class I"/>
    <property type="match status" value="1"/>
</dbReference>
<dbReference type="EMBL" id="CYYP01000017">
    <property type="protein sequence ID" value="CUO49342.1"/>
    <property type="molecule type" value="Genomic_DNA"/>
</dbReference>
<evidence type="ECO:0000256" key="4">
    <source>
        <dbReference type="ARBA" id="ARBA00023014"/>
    </source>
</evidence>
<accession>A0A174FGG7</accession>
<keyword evidence="4" id="KW-0411">Iron-sulfur</keyword>
<protein>
    <submittedName>
        <fullName evidence="7">Molybdenum cofactor biosynthesis protein A</fullName>
    </submittedName>
</protein>
<evidence type="ECO:0000313" key="8">
    <source>
        <dbReference type="Proteomes" id="UP000095468"/>
    </source>
</evidence>
<evidence type="ECO:0000313" key="7">
    <source>
        <dbReference type="EMBL" id="CUO49342.1"/>
    </source>
</evidence>
<dbReference type="SUPFAM" id="SSF102114">
    <property type="entry name" value="Radical SAM enzymes"/>
    <property type="match status" value="1"/>
</dbReference>
<evidence type="ECO:0000256" key="1">
    <source>
        <dbReference type="ARBA" id="ARBA00022691"/>
    </source>
</evidence>
<dbReference type="InterPro" id="IPR013785">
    <property type="entry name" value="Aldolase_TIM"/>
</dbReference>
<keyword evidence="3" id="KW-0408">Iron</keyword>
<dbReference type="InterPro" id="IPR058240">
    <property type="entry name" value="rSAM_sf"/>
</dbReference>
<evidence type="ECO:0000256" key="2">
    <source>
        <dbReference type="ARBA" id="ARBA00022723"/>
    </source>
</evidence>
<feature type="domain" description="4Fe4S-binding SPASM" evidence="6">
    <location>
        <begin position="234"/>
        <end position="292"/>
    </location>
</feature>
<dbReference type="CDD" id="cd21109">
    <property type="entry name" value="SPASM"/>
    <property type="match status" value="1"/>
</dbReference>
<evidence type="ECO:0000259" key="6">
    <source>
        <dbReference type="Pfam" id="PF13186"/>
    </source>
</evidence>
<gene>
    <name evidence="7" type="primary">moaA_2</name>
    <name evidence="7" type="ORF">ERS852381_01696</name>
</gene>
<dbReference type="GO" id="GO:0051536">
    <property type="term" value="F:iron-sulfur cluster binding"/>
    <property type="evidence" value="ECO:0007669"/>
    <property type="project" value="UniProtKB-KW"/>
</dbReference>
<dbReference type="GO" id="GO:0003824">
    <property type="term" value="F:catalytic activity"/>
    <property type="evidence" value="ECO:0007669"/>
    <property type="project" value="InterPro"/>
</dbReference>
<evidence type="ECO:0000259" key="5">
    <source>
        <dbReference type="Pfam" id="PF04055"/>
    </source>
</evidence>
<dbReference type="Pfam" id="PF04055">
    <property type="entry name" value="Radical_SAM"/>
    <property type="match status" value="1"/>
</dbReference>
<dbReference type="InterPro" id="IPR050377">
    <property type="entry name" value="Radical_SAM_PqqE_MftC-like"/>
</dbReference>
<name>A0A174FGG7_9ACTN</name>
<dbReference type="AlphaFoldDB" id="A0A174FGG7"/>
<organism evidence="7 8">
    <name type="scientific">Collinsella aerofaciens</name>
    <dbReference type="NCBI Taxonomy" id="74426"/>
    <lineage>
        <taxon>Bacteria</taxon>
        <taxon>Bacillati</taxon>
        <taxon>Actinomycetota</taxon>
        <taxon>Coriobacteriia</taxon>
        <taxon>Coriobacteriales</taxon>
        <taxon>Coriobacteriaceae</taxon>
        <taxon>Collinsella</taxon>
    </lineage>
</organism>
<dbReference type="SFLD" id="SFLDG01067">
    <property type="entry name" value="SPASM/twitch_domain_containing"/>
    <property type="match status" value="1"/>
</dbReference>
<dbReference type="CDD" id="cd01335">
    <property type="entry name" value="Radical_SAM"/>
    <property type="match status" value="1"/>
</dbReference>
<evidence type="ECO:0000256" key="3">
    <source>
        <dbReference type="ARBA" id="ARBA00023004"/>
    </source>
</evidence>
<keyword evidence="1" id="KW-0949">S-adenosyl-L-methionine</keyword>
<dbReference type="InterPro" id="IPR023885">
    <property type="entry name" value="4Fe4S-binding_SPASM_dom"/>
</dbReference>
<dbReference type="PANTHER" id="PTHR11228:SF7">
    <property type="entry name" value="PQQA PEPTIDE CYCLASE"/>
    <property type="match status" value="1"/>
</dbReference>
<sequence length="378" mass="43306">MAEKKLNGTVIVTYRCNARCTMCNRYKAPSRPEEELSLDVIKKLPRMYFTNITGGEPFIRTDLADIVRELYKKSDRIVISTNGFFTDRIIALAEEFPQVGIRISIEGLQQTNDEIRGLQNGFNRGYETLKKLVEMKHPDVGFGMTVQDRNAADLVPLYKLSDELGMEFATASLHNSFYFVEAKNIIKDRPMVAQNFEDLVNELLKSNEPKKWFRAYFNMGLINYIYGQKRLLPCDMAFDTFFIDPYGDVMPCNGTKEKLVMGNLNDESWDELWESAQAEKVRGCVRHCDRNCWMIGSVSPAMHKYIWKPASWVLAHKLKPGKKFDMHELPIVRDYESGKVTKEELDALSTCDMHAAINDGLSDASRADAHVYETEEAL</sequence>
<dbReference type="GO" id="GO:0046872">
    <property type="term" value="F:metal ion binding"/>
    <property type="evidence" value="ECO:0007669"/>
    <property type="project" value="UniProtKB-KW"/>
</dbReference>
<dbReference type="RefSeq" id="WP_035138273.1">
    <property type="nucleotide sequence ID" value="NZ_CYYP01000017.1"/>
</dbReference>
<reference evidence="7 8" key="1">
    <citation type="submission" date="2015-09" db="EMBL/GenBank/DDBJ databases">
        <authorList>
            <consortium name="Pathogen Informatics"/>
        </authorList>
    </citation>
    <scope>NUCLEOTIDE SEQUENCE [LARGE SCALE GENOMIC DNA]</scope>
    <source>
        <strain evidence="7 8">2789STDY5608823</strain>
    </source>
</reference>
<dbReference type="InterPro" id="IPR007197">
    <property type="entry name" value="rSAM"/>
</dbReference>
<proteinExistence type="predicted"/>
<feature type="domain" description="Radical SAM core" evidence="5">
    <location>
        <begin position="10"/>
        <end position="154"/>
    </location>
</feature>